<evidence type="ECO:0000256" key="2">
    <source>
        <dbReference type="ARBA" id="ARBA00022741"/>
    </source>
</evidence>
<dbReference type="SUPFAM" id="SSF52540">
    <property type="entry name" value="P-loop containing nucleoside triphosphate hydrolases"/>
    <property type="match status" value="1"/>
</dbReference>
<evidence type="ECO:0000256" key="1">
    <source>
        <dbReference type="ARBA" id="ARBA00008535"/>
    </source>
</evidence>
<dbReference type="PANTHER" id="PTHR10903">
    <property type="entry name" value="GTPASE, IMAP FAMILY MEMBER-RELATED"/>
    <property type="match status" value="1"/>
</dbReference>
<dbReference type="PROSITE" id="PS51720">
    <property type="entry name" value="G_AIG1"/>
    <property type="match status" value="1"/>
</dbReference>
<keyword evidence="7" id="KW-1185">Reference proteome</keyword>
<sequence length="310" mass="34808">MLPHCSVEFSYSTTLYVAWVFSLQLNKLNSLLSGPDKINDLRIVLVGKTGVGKSAAGNTILGEEKFKSDLTSSSVTSECKKVRGEVNGREVALIDTPGLYDTEVSNEEIIQKIKMCISLSSPGPHVFLVVLQLGRFTDEEQNTVKIIQEIFGAESANYTMVLFTHGDKLKKKTIEEFLRDSEDLKKVIDQSRGGHHVFNNEDEQNLSQVSELLKKIDKMVRINGGDCYTNEIYKLAEKAIVKKKWRILNENVMARLKAEKELKKRLGGEGLKKALEELQKKMEREAKEKAEIDNAFTKKVIVGTLSTPQL</sequence>
<name>A0A9Q1G1H2_SYNKA</name>
<dbReference type="CDD" id="cd01852">
    <property type="entry name" value="AIG1"/>
    <property type="match status" value="1"/>
</dbReference>
<dbReference type="InterPro" id="IPR027417">
    <property type="entry name" value="P-loop_NTPase"/>
</dbReference>
<dbReference type="Pfam" id="PF04548">
    <property type="entry name" value="AIG1"/>
    <property type="match status" value="1"/>
</dbReference>
<evidence type="ECO:0000256" key="3">
    <source>
        <dbReference type="ARBA" id="ARBA00023134"/>
    </source>
</evidence>
<feature type="coiled-coil region" evidence="4">
    <location>
        <begin position="268"/>
        <end position="295"/>
    </location>
</feature>
<dbReference type="PANTHER" id="PTHR10903:SF170">
    <property type="entry name" value="GTPASE IMAP FAMILY MEMBER 7"/>
    <property type="match status" value="1"/>
</dbReference>
<accession>A0A9Q1G1H2</accession>
<dbReference type="EMBL" id="JAINUF010000002">
    <property type="protein sequence ID" value="KAJ8373684.1"/>
    <property type="molecule type" value="Genomic_DNA"/>
</dbReference>
<comment type="similarity">
    <text evidence="1">Belongs to the TRAFAC class TrmE-Era-EngA-EngB-Septin-like GTPase superfamily. AIG1/Toc34/Toc159-like paraseptin GTPase family. IAN subfamily.</text>
</comment>
<keyword evidence="4" id="KW-0175">Coiled coil</keyword>
<evidence type="ECO:0000256" key="4">
    <source>
        <dbReference type="SAM" id="Coils"/>
    </source>
</evidence>
<organism evidence="6 7">
    <name type="scientific">Synaphobranchus kaupii</name>
    <name type="common">Kaup's arrowtooth eel</name>
    <dbReference type="NCBI Taxonomy" id="118154"/>
    <lineage>
        <taxon>Eukaryota</taxon>
        <taxon>Metazoa</taxon>
        <taxon>Chordata</taxon>
        <taxon>Craniata</taxon>
        <taxon>Vertebrata</taxon>
        <taxon>Euteleostomi</taxon>
        <taxon>Actinopterygii</taxon>
        <taxon>Neopterygii</taxon>
        <taxon>Teleostei</taxon>
        <taxon>Anguilliformes</taxon>
        <taxon>Synaphobranchidae</taxon>
        <taxon>Synaphobranchus</taxon>
    </lineage>
</organism>
<evidence type="ECO:0000313" key="7">
    <source>
        <dbReference type="Proteomes" id="UP001152622"/>
    </source>
</evidence>
<dbReference type="InterPro" id="IPR045058">
    <property type="entry name" value="GIMA/IAN/Toc"/>
</dbReference>
<dbReference type="FunFam" id="3.40.50.300:FF:000366">
    <property type="entry name" value="GTPase, IMAP family member 2"/>
    <property type="match status" value="1"/>
</dbReference>
<evidence type="ECO:0000313" key="6">
    <source>
        <dbReference type="EMBL" id="KAJ8373684.1"/>
    </source>
</evidence>
<gene>
    <name evidence="6" type="ORF">SKAU_G00042640</name>
</gene>
<dbReference type="Proteomes" id="UP001152622">
    <property type="component" value="Chromosome 2"/>
</dbReference>
<dbReference type="OrthoDB" id="5985928at2759"/>
<dbReference type="AlphaFoldDB" id="A0A9Q1G1H2"/>
<dbReference type="InterPro" id="IPR006703">
    <property type="entry name" value="G_AIG1"/>
</dbReference>
<reference evidence="6" key="1">
    <citation type="journal article" date="2023" name="Science">
        <title>Genome structures resolve the early diversification of teleost fishes.</title>
        <authorList>
            <person name="Parey E."/>
            <person name="Louis A."/>
            <person name="Montfort J."/>
            <person name="Bouchez O."/>
            <person name="Roques C."/>
            <person name="Iampietro C."/>
            <person name="Lluch J."/>
            <person name="Castinel A."/>
            <person name="Donnadieu C."/>
            <person name="Desvignes T."/>
            <person name="Floi Bucao C."/>
            <person name="Jouanno E."/>
            <person name="Wen M."/>
            <person name="Mejri S."/>
            <person name="Dirks R."/>
            <person name="Jansen H."/>
            <person name="Henkel C."/>
            <person name="Chen W.J."/>
            <person name="Zahm M."/>
            <person name="Cabau C."/>
            <person name="Klopp C."/>
            <person name="Thompson A.W."/>
            <person name="Robinson-Rechavi M."/>
            <person name="Braasch I."/>
            <person name="Lecointre G."/>
            <person name="Bobe J."/>
            <person name="Postlethwait J.H."/>
            <person name="Berthelot C."/>
            <person name="Roest Crollius H."/>
            <person name="Guiguen Y."/>
        </authorList>
    </citation>
    <scope>NUCLEOTIDE SEQUENCE</scope>
    <source>
        <strain evidence="6">WJC10195</strain>
    </source>
</reference>
<comment type="caution">
    <text evidence="6">The sequence shown here is derived from an EMBL/GenBank/DDBJ whole genome shotgun (WGS) entry which is preliminary data.</text>
</comment>
<feature type="domain" description="AIG1-type G" evidence="5">
    <location>
        <begin position="38"/>
        <end position="237"/>
    </location>
</feature>
<proteinExistence type="inferred from homology"/>
<dbReference type="GO" id="GO:0005525">
    <property type="term" value="F:GTP binding"/>
    <property type="evidence" value="ECO:0007669"/>
    <property type="project" value="UniProtKB-KW"/>
</dbReference>
<keyword evidence="3" id="KW-0342">GTP-binding</keyword>
<keyword evidence="2" id="KW-0547">Nucleotide-binding</keyword>
<protein>
    <recommendedName>
        <fullName evidence="5">AIG1-type G domain-containing protein</fullName>
    </recommendedName>
</protein>
<dbReference type="Gene3D" id="3.40.50.300">
    <property type="entry name" value="P-loop containing nucleotide triphosphate hydrolases"/>
    <property type="match status" value="1"/>
</dbReference>
<evidence type="ECO:0000259" key="5">
    <source>
        <dbReference type="PROSITE" id="PS51720"/>
    </source>
</evidence>